<dbReference type="OrthoDB" id="1932905at2759"/>
<evidence type="ECO:0000259" key="2">
    <source>
        <dbReference type="Pfam" id="PF24847"/>
    </source>
</evidence>
<dbReference type="Pfam" id="PF24847">
    <property type="entry name" value="DUF7722"/>
    <property type="match status" value="2"/>
</dbReference>
<dbReference type="AlphaFoldDB" id="A0A2U1MZQ5"/>
<feature type="region of interest" description="Disordered" evidence="1">
    <location>
        <begin position="1"/>
        <end position="32"/>
    </location>
</feature>
<name>A0A2U1MZQ5_ARTAN</name>
<evidence type="ECO:0000313" key="3">
    <source>
        <dbReference type="EMBL" id="PWA66751.1"/>
    </source>
</evidence>
<sequence>MIILGQPNDANSKASNEIKEKQNTSSGFQMPLHYPRYQKSDYEKMEEWRLDLLLEQYGLRFDGQPNDANSKASNEIKEKQNTSSGFQMPLHYPRYQKSDYEKMEEWRLDLLLEQYGLRFDGCLDDKRAYAMGTFLWPHQLQD</sequence>
<dbReference type="EMBL" id="PKPP01003968">
    <property type="protein sequence ID" value="PWA66751.1"/>
    <property type="molecule type" value="Genomic_DNA"/>
</dbReference>
<dbReference type="STRING" id="35608.A0A2U1MZQ5"/>
<keyword evidence="4" id="KW-1185">Reference proteome</keyword>
<evidence type="ECO:0000256" key="1">
    <source>
        <dbReference type="SAM" id="MobiDB-lite"/>
    </source>
</evidence>
<accession>A0A2U1MZQ5</accession>
<reference evidence="3 4" key="1">
    <citation type="journal article" date="2018" name="Mol. Plant">
        <title>The genome of Artemisia annua provides insight into the evolution of Asteraceae family and artemisinin biosynthesis.</title>
        <authorList>
            <person name="Shen Q."/>
            <person name="Zhang L."/>
            <person name="Liao Z."/>
            <person name="Wang S."/>
            <person name="Yan T."/>
            <person name="Shi P."/>
            <person name="Liu M."/>
            <person name="Fu X."/>
            <person name="Pan Q."/>
            <person name="Wang Y."/>
            <person name="Lv Z."/>
            <person name="Lu X."/>
            <person name="Zhang F."/>
            <person name="Jiang W."/>
            <person name="Ma Y."/>
            <person name="Chen M."/>
            <person name="Hao X."/>
            <person name="Li L."/>
            <person name="Tang Y."/>
            <person name="Lv G."/>
            <person name="Zhou Y."/>
            <person name="Sun X."/>
            <person name="Brodelius P.E."/>
            <person name="Rose J.K.C."/>
            <person name="Tang K."/>
        </authorList>
    </citation>
    <scope>NUCLEOTIDE SEQUENCE [LARGE SCALE GENOMIC DNA]</scope>
    <source>
        <strain evidence="4">cv. Huhao1</strain>
        <tissue evidence="3">Leaf</tissue>
    </source>
</reference>
<dbReference type="PANTHER" id="PTHR33513">
    <property type="entry name" value="OS06G0523300 PROTEIN"/>
    <property type="match status" value="1"/>
</dbReference>
<dbReference type="Proteomes" id="UP000245207">
    <property type="component" value="Unassembled WGS sequence"/>
</dbReference>
<evidence type="ECO:0000313" key="4">
    <source>
        <dbReference type="Proteomes" id="UP000245207"/>
    </source>
</evidence>
<dbReference type="InterPro" id="IPR056139">
    <property type="entry name" value="DUF7722"/>
</dbReference>
<feature type="domain" description="DUF7722" evidence="2">
    <location>
        <begin position="34"/>
        <end position="64"/>
    </location>
</feature>
<proteinExistence type="predicted"/>
<feature type="region of interest" description="Disordered" evidence="1">
    <location>
        <begin position="63"/>
        <end position="90"/>
    </location>
</feature>
<protein>
    <recommendedName>
        <fullName evidence="2">DUF7722 domain-containing protein</fullName>
    </recommendedName>
</protein>
<feature type="domain" description="DUF7722" evidence="2">
    <location>
        <begin position="92"/>
        <end position="137"/>
    </location>
</feature>
<comment type="caution">
    <text evidence="3">The sequence shown here is derived from an EMBL/GenBank/DDBJ whole genome shotgun (WGS) entry which is preliminary data.</text>
</comment>
<gene>
    <name evidence="3" type="ORF">CTI12_AA322940</name>
</gene>
<organism evidence="3 4">
    <name type="scientific">Artemisia annua</name>
    <name type="common">Sweet wormwood</name>
    <dbReference type="NCBI Taxonomy" id="35608"/>
    <lineage>
        <taxon>Eukaryota</taxon>
        <taxon>Viridiplantae</taxon>
        <taxon>Streptophyta</taxon>
        <taxon>Embryophyta</taxon>
        <taxon>Tracheophyta</taxon>
        <taxon>Spermatophyta</taxon>
        <taxon>Magnoliopsida</taxon>
        <taxon>eudicotyledons</taxon>
        <taxon>Gunneridae</taxon>
        <taxon>Pentapetalae</taxon>
        <taxon>asterids</taxon>
        <taxon>campanulids</taxon>
        <taxon>Asterales</taxon>
        <taxon>Asteraceae</taxon>
        <taxon>Asteroideae</taxon>
        <taxon>Anthemideae</taxon>
        <taxon>Artemisiinae</taxon>
        <taxon>Artemisia</taxon>
    </lineage>
</organism>